<dbReference type="GO" id="GO:0005886">
    <property type="term" value="C:plasma membrane"/>
    <property type="evidence" value="ECO:0007669"/>
    <property type="project" value="TreeGrafter"/>
</dbReference>
<evidence type="ECO:0000256" key="1">
    <source>
        <dbReference type="ARBA" id="ARBA00004370"/>
    </source>
</evidence>
<dbReference type="Proteomes" id="UP000298663">
    <property type="component" value="Chromosome X"/>
</dbReference>
<evidence type="ECO:0000313" key="9">
    <source>
        <dbReference type="Proteomes" id="UP000298663"/>
    </source>
</evidence>
<comment type="subcellular location">
    <subcellularLocation>
        <location evidence="1">Membrane</location>
    </subcellularLocation>
</comment>
<dbReference type="GO" id="GO:0048013">
    <property type="term" value="P:ephrin receptor signaling pathway"/>
    <property type="evidence" value="ECO:0007669"/>
    <property type="project" value="TreeGrafter"/>
</dbReference>
<dbReference type="InterPro" id="IPR001799">
    <property type="entry name" value="Ephrin_RBD"/>
</dbReference>
<dbReference type="EMBL" id="CM016762">
    <property type="protein sequence ID" value="TMS37905.1"/>
    <property type="molecule type" value="Genomic_DNA"/>
</dbReference>
<evidence type="ECO:0000256" key="5">
    <source>
        <dbReference type="ARBA" id="ARBA00023180"/>
    </source>
</evidence>
<comment type="similarity">
    <text evidence="6">Belongs to the ephrin family.</text>
</comment>
<evidence type="ECO:0000256" key="4">
    <source>
        <dbReference type="ARBA" id="ARBA00023157"/>
    </source>
</evidence>
<dbReference type="GO" id="GO:0046875">
    <property type="term" value="F:ephrin receptor binding"/>
    <property type="evidence" value="ECO:0007669"/>
    <property type="project" value="TreeGrafter"/>
</dbReference>
<dbReference type="CDD" id="cd02675">
    <property type="entry name" value="Ephrin_ectodomain"/>
    <property type="match status" value="1"/>
</dbReference>
<gene>
    <name evidence="8" type="ORF">L596_004739</name>
</gene>
<proteinExistence type="inferred from homology"/>
<feature type="disulfide bond" evidence="6">
    <location>
        <begin position="85"/>
        <end position="125"/>
    </location>
</feature>
<dbReference type="PROSITE" id="PS51551">
    <property type="entry name" value="EPHRIN_RBD_2"/>
    <property type="match status" value="1"/>
</dbReference>
<dbReference type="GO" id="GO:0007411">
    <property type="term" value="P:axon guidance"/>
    <property type="evidence" value="ECO:0007669"/>
    <property type="project" value="TreeGrafter"/>
</dbReference>
<keyword evidence="2" id="KW-0732">Signal</keyword>
<sequence length="341" mass="38531">MARGAAGKFATVCDAFWPVLNTRAGNKRHPDEHSCPFPSGLWLSGPEVVNNTASWEQLVQCAFNDNDYDPAEIRPRIMDAITIHCPFYRSNVPSYATQQLKIYRVSEEAYEKCYLDSDAKEVAFCQTPYQKNHIRIVFREFSPLPGALEYAKHQSYYFISTSDGSSQGINKTHGGLCARHNMRLRVHVHMRDHSIRHHGSIHRPKKPFEYNANKNIPASAAPEVPETNPELPFWNEFLSKLGANANGHATQTKPEIGYWPHPRNTHSNAMGETVVLDAQSSEKNGLEYDRGQSIFSEPEALTNDPNFKLFEIHEIDELLNSSPVSRISWLSALALALVVFH</sequence>
<keyword evidence="5" id="KW-0325">Glycoprotein</keyword>
<organism evidence="8 9">
    <name type="scientific">Steinernema carpocapsae</name>
    <name type="common">Entomopathogenic nematode</name>
    <dbReference type="NCBI Taxonomy" id="34508"/>
    <lineage>
        <taxon>Eukaryota</taxon>
        <taxon>Metazoa</taxon>
        <taxon>Ecdysozoa</taxon>
        <taxon>Nematoda</taxon>
        <taxon>Chromadorea</taxon>
        <taxon>Rhabditida</taxon>
        <taxon>Tylenchina</taxon>
        <taxon>Panagrolaimomorpha</taxon>
        <taxon>Strongyloidoidea</taxon>
        <taxon>Steinernematidae</taxon>
        <taxon>Steinernema</taxon>
    </lineage>
</organism>
<reference evidence="8 9" key="2">
    <citation type="journal article" date="2019" name="G3 (Bethesda)">
        <title>Hybrid Assembly of the Genome of the Entomopathogenic Nematode Steinernema carpocapsae Identifies the X-Chromosome.</title>
        <authorList>
            <person name="Serra L."/>
            <person name="Macchietto M."/>
            <person name="Macias-Munoz A."/>
            <person name="McGill C.J."/>
            <person name="Rodriguez I.M."/>
            <person name="Rodriguez B."/>
            <person name="Murad R."/>
            <person name="Mortazavi A."/>
        </authorList>
    </citation>
    <scope>NUCLEOTIDE SEQUENCE [LARGE SCALE GENOMIC DNA]</scope>
    <source>
        <strain evidence="8 9">ALL</strain>
    </source>
</reference>
<keyword evidence="4 6" id="KW-1015">Disulfide bond</keyword>
<reference evidence="8 9" key="1">
    <citation type="journal article" date="2015" name="Genome Biol.">
        <title>Comparative genomics of Steinernema reveals deeply conserved gene regulatory networks.</title>
        <authorList>
            <person name="Dillman A.R."/>
            <person name="Macchietto M."/>
            <person name="Porter C.F."/>
            <person name="Rogers A."/>
            <person name="Williams B."/>
            <person name="Antoshechkin I."/>
            <person name="Lee M.M."/>
            <person name="Goodwin Z."/>
            <person name="Lu X."/>
            <person name="Lewis E.E."/>
            <person name="Goodrich-Blair H."/>
            <person name="Stock S.P."/>
            <person name="Adams B.J."/>
            <person name="Sternberg P.W."/>
            <person name="Mortazavi A."/>
        </authorList>
    </citation>
    <scope>NUCLEOTIDE SEQUENCE [LARGE SCALE GENOMIC DNA]</scope>
    <source>
        <strain evidence="8 9">ALL</strain>
    </source>
</reference>
<evidence type="ECO:0000256" key="2">
    <source>
        <dbReference type="ARBA" id="ARBA00022729"/>
    </source>
</evidence>
<protein>
    <recommendedName>
        <fullName evidence="7">Ephrin RBD domain-containing protein</fullName>
    </recommendedName>
</protein>
<evidence type="ECO:0000256" key="6">
    <source>
        <dbReference type="PROSITE-ProRule" id="PRU00884"/>
    </source>
</evidence>
<dbReference type="Gene3D" id="2.60.40.420">
    <property type="entry name" value="Cupredoxins - blue copper proteins"/>
    <property type="match status" value="1"/>
</dbReference>
<dbReference type="PANTHER" id="PTHR11304:SF43">
    <property type="entry name" value="EPHRIN RBD DOMAIN-CONTAINING PROTEIN"/>
    <property type="match status" value="1"/>
</dbReference>
<feature type="disulfide bond" evidence="6">
    <location>
        <begin position="113"/>
        <end position="177"/>
    </location>
</feature>
<accession>A0A4U8UY90</accession>
<dbReference type="SUPFAM" id="SSF49503">
    <property type="entry name" value="Cupredoxins"/>
    <property type="match status" value="1"/>
</dbReference>
<evidence type="ECO:0000259" key="7">
    <source>
        <dbReference type="PROSITE" id="PS51551"/>
    </source>
</evidence>
<dbReference type="EMBL" id="AZBU02000001">
    <property type="protein sequence ID" value="TMS37905.1"/>
    <property type="molecule type" value="Genomic_DNA"/>
</dbReference>
<evidence type="ECO:0000313" key="8">
    <source>
        <dbReference type="EMBL" id="TMS37905.1"/>
    </source>
</evidence>
<dbReference type="OrthoDB" id="6250301at2759"/>
<name>A0A4U8UY90_STECR</name>
<dbReference type="PANTHER" id="PTHR11304">
    <property type="entry name" value="EPHRIN"/>
    <property type="match status" value="1"/>
</dbReference>
<dbReference type="STRING" id="34508.A0A4U8UY90"/>
<feature type="domain" description="Ephrin RBD" evidence="7">
    <location>
        <begin position="48"/>
        <end position="188"/>
    </location>
</feature>
<dbReference type="InterPro" id="IPR031328">
    <property type="entry name" value="Ephrin"/>
</dbReference>
<keyword evidence="3" id="KW-0472">Membrane</keyword>
<keyword evidence="9" id="KW-1185">Reference proteome</keyword>
<dbReference type="AlphaFoldDB" id="A0A4U8UY90"/>
<dbReference type="InterPro" id="IPR008972">
    <property type="entry name" value="Cupredoxin"/>
</dbReference>
<dbReference type="Pfam" id="PF00812">
    <property type="entry name" value="Ephrin"/>
    <property type="match status" value="1"/>
</dbReference>
<comment type="caution">
    <text evidence="8">The sequence shown here is derived from an EMBL/GenBank/DDBJ whole genome shotgun (WGS) entry which is preliminary data.</text>
</comment>
<evidence type="ECO:0000256" key="3">
    <source>
        <dbReference type="ARBA" id="ARBA00023136"/>
    </source>
</evidence>